<reference evidence="1 2" key="1">
    <citation type="submission" date="2019-06" db="EMBL/GenBank/DDBJ databases">
        <title>Genomics analysis of Aphanomyces spp. identifies a new class of oomycete effector associated with host adaptation.</title>
        <authorList>
            <person name="Gaulin E."/>
        </authorList>
    </citation>
    <scope>NUCLEOTIDE SEQUENCE [LARGE SCALE GENOMIC DNA]</scope>
    <source>
        <strain evidence="1 2">E</strain>
    </source>
</reference>
<dbReference type="EMBL" id="VJMI01012984">
    <property type="protein sequence ID" value="KAF0748880.1"/>
    <property type="molecule type" value="Genomic_DNA"/>
</dbReference>
<evidence type="ECO:0000313" key="1">
    <source>
        <dbReference type="EMBL" id="KAF0748880.1"/>
    </source>
</evidence>
<dbReference type="VEuPathDB" id="FungiDB:H257_03642"/>
<dbReference type="Proteomes" id="UP000469452">
    <property type="component" value="Unassembled WGS sequence"/>
</dbReference>
<dbReference type="AlphaFoldDB" id="A0A6A4ZY50"/>
<proteinExistence type="predicted"/>
<accession>A0A6A4ZY50</accession>
<protein>
    <submittedName>
        <fullName evidence="1">Uncharacterized protein</fullName>
    </submittedName>
</protein>
<sequence length="187" mass="21349">MMRQEAVKFSRGMEAIQAHDMRQKGAKAPTTVTLGVKGKLTNQEMEILRQQLAKATAYDHTPPDKAATRQQNIKRPPKFIKATKSGVHDQVIPIMTVAPRPGIYLLYRIRRNCYYGSWSHRNGSYIRRLAKKPAAAIQTQVATLNRCEPLYVPRTTKGINQLDKDRLQDEYTTKPRKLRCAPFFPPS</sequence>
<comment type="caution">
    <text evidence="1">The sequence shown here is derived from an EMBL/GenBank/DDBJ whole genome shotgun (WGS) entry which is preliminary data.</text>
</comment>
<gene>
    <name evidence="1" type="ORF">AaE_007213</name>
</gene>
<organism evidence="1 2">
    <name type="scientific">Aphanomyces astaci</name>
    <name type="common">Crayfish plague agent</name>
    <dbReference type="NCBI Taxonomy" id="112090"/>
    <lineage>
        <taxon>Eukaryota</taxon>
        <taxon>Sar</taxon>
        <taxon>Stramenopiles</taxon>
        <taxon>Oomycota</taxon>
        <taxon>Saprolegniomycetes</taxon>
        <taxon>Saprolegniales</taxon>
        <taxon>Verrucalvaceae</taxon>
        <taxon>Aphanomyces</taxon>
    </lineage>
</organism>
<name>A0A6A4ZY50_APHAT</name>
<evidence type="ECO:0000313" key="2">
    <source>
        <dbReference type="Proteomes" id="UP000469452"/>
    </source>
</evidence>